<dbReference type="AlphaFoldDB" id="A0A6G4X2R4"/>
<organism evidence="2 3">
    <name type="scientific">Streptomyces boncukensis</name>
    <dbReference type="NCBI Taxonomy" id="2711219"/>
    <lineage>
        <taxon>Bacteria</taxon>
        <taxon>Bacillati</taxon>
        <taxon>Actinomycetota</taxon>
        <taxon>Actinomycetes</taxon>
        <taxon>Kitasatosporales</taxon>
        <taxon>Streptomycetaceae</taxon>
        <taxon>Streptomyces</taxon>
    </lineage>
</organism>
<comment type="caution">
    <text evidence="2">The sequence shown here is derived from an EMBL/GenBank/DDBJ whole genome shotgun (WGS) entry which is preliminary data.</text>
</comment>
<reference evidence="2 3" key="1">
    <citation type="submission" date="2020-02" db="EMBL/GenBank/DDBJ databases">
        <title>Whole-genome analyses of novel actinobacteria.</title>
        <authorList>
            <person name="Sahin N."/>
            <person name="Tatar D."/>
        </authorList>
    </citation>
    <scope>NUCLEOTIDE SEQUENCE [LARGE SCALE GENOMIC DNA]</scope>
    <source>
        <strain evidence="2 3">SB3404</strain>
    </source>
</reference>
<dbReference type="Gene3D" id="3.40.50.1820">
    <property type="entry name" value="alpha/beta hydrolase"/>
    <property type="match status" value="1"/>
</dbReference>
<gene>
    <name evidence="2" type="ORF">G5C65_26270</name>
</gene>
<dbReference type="SUPFAM" id="SSF53474">
    <property type="entry name" value="alpha/beta-Hydrolases"/>
    <property type="match status" value="1"/>
</dbReference>
<sequence>MADDVTDDEAKRAELKPLAEASAQDGGRFTLYGLRREDGPRRPVVLIASAMGTPAGFYRRLVGELHAAGVSAAVYDFRWQGERQGERGGADFGYPELVADLRAALAAVRAEFPGAPVVVLGHSLGGQLALLQAAGAAAAGERGPDAVALVASASVYHRAFGPRAPGLLLFAAAMAGYARVRGHWPGYFFGGVQPPGVIRDWAHQSRTGRYRLGPHGERVEEELRALRLPLLRVDVAGDFFAPPRATSHLCGKVPGAEVEHWRYTPALAGADRLDHFSWARHGRALARRLTEWAARLPADE</sequence>
<evidence type="ECO:0000259" key="1">
    <source>
        <dbReference type="Pfam" id="PF12146"/>
    </source>
</evidence>
<dbReference type="EMBL" id="JAAKZZ010000353">
    <property type="protein sequence ID" value="NGO71795.1"/>
    <property type="molecule type" value="Genomic_DNA"/>
</dbReference>
<proteinExistence type="predicted"/>
<dbReference type="PIRSF" id="PIRSF037442">
    <property type="entry name" value="UCP037442_abhydr"/>
    <property type="match status" value="1"/>
</dbReference>
<dbReference type="Pfam" id="PF12146">
    <property type="entry name" value="Hydrolase_4"/>
    <property type="match status" value="1"/>
</dbReference>
<keyword evidence="2" id="KW-0378">Hydrolase</keyword>
<dbReference type="InterPro" id="IPR029058">
    <property type="entry name" value="AB_hydrolase_fold"/>
</dbReference>
<dbReference type="Proteomes" id="UP000477722">
    <property type="component" value="Unassembled WGS sequence"/>
</dbReference>
<protein>
    <submittedName>
        <fullName evidence="2">Alpha/beta fold hydrolase</fullName>
    </submittedName>
</protein>
<evidence type="ECO:0000313" key="2">
    <source>
        <dbReference type="EMBL" id="NGO71795.1"/>
    </source>
</evidence>
<feature type="domain" description="Serine aminopeptidase S33" evidence="1">
    <location>
        <begin position="41"/>
        <end position="169"/>
    </location>
</feature>
<accession>A0A6G4X2R4</accession>
<dbReference type="InterPro" id="IPR017208">
    <property type="entry name" value="UCP037442_abhydr"/>
</dbReference>
<name>A0A6G4X2R4_9ACTN</name>
<keyword evidence="3" id="KW-1185">Reference proteome</keyword>
<evidence type="ECO:0000313" key="3">
    <source>
        <dbReference type="Proteomes" id="UP000477722"/>
    </source>
</evidence>
<dbReference type="GO" id="GO:0016787">
    <property type="term" value="F:hydrolase activity"/>
    <property type="evidence" value="ECO:0007669"/>
    <property type="project" value="UniProtKB-KW"/>
</dbReference>
<dbReference type="InterPro" id="IPR022742">
    <property type="entry name" value="Hydrolase_4"/>
</dbReference>
<dbReference type="RefSeq" id="WP_165301421.1">
    <property type="nucleotide sequence ID" value="NZ_JAAKZZ010000353.1"/>
</dbReference>